<proteinExistence type="predicted"/>
<comment type="caution">
    <text evidence="1">The sequence shown here is derived from an EMBL/GenBank/DDBJ whole genome shotgun (WGS) entry which is preliminary data.</text>
</comment>
<name>A0ABS2P6U9_9BACL</name>
<dbReference type="RefSeq" id="WP_204695309.1">
    <property type="nucleotide sequence ID" value="NZ_JAFBEC010000001.1"/>
</dbReference>
<evidence type="ECO:0000313" key="1">
    <source>
        <dbReference type="EMBL" id="MBM7631118.1"/>
    </source>
</evidence>
<evidence type="ECO:0008006" key="3">
    <source>
        <dbReference type="Google" id="ProtNLM"/>
    </source>
</evidence>
<protein>
    <recommendedName>
        <fullName evidence="3">Transposase</fullName>
    </recommendedName>
</protein>
<keyword evidence="2" id="KW-1185">Reference proteome</keyword>
<dbReference type="EMBL" id="JAFBEC010000001">
    <property type="protein sequence ID" value="MBM7631118.1"/>
    <property type="molecule type" value="Genomic_DNA"/>
</dbReference>
<organism evidence="1 2">
    <name type="scientific">Geomicrobium sediminis</name>
    <dbReference type="NCBI Taxonomy" id="1347788"/>
    <lineage>
        <taxon>Bacteria</taxon>
        <taxon>Bacillati</taxon>
        <taxon>Bacillota</taxon>
        <taxon>Bacilli</taxon>
        <taxon>Bacillales</taxon>
        <taxon>Geomicrobium</taxon>
    </lineage>
</organism>
<sequence>MNAIFLPDFALEDSKSVLKSHRDQWRSDASNLRKRYRVSKTEQERPFEIQTKIDRFEWLLSTFKQAKCRPVLMDNTSIVIDYGLYQSLMKKPKSFEVIVQYDLHGVYIHYSNSFEGVKGACFLNDISSHFYSAESFPKAEIR</sequence>
<reference evidence="1 2" key="1">
    <citation type="submission" date="2021-01" db="EMBL/GenBank/DDBJ databases">
        <title>Genomic Encyclopedia of Type Strains, Phase IV (KMG-IV): sequencing the most valuable type-strain genomes for metagenomic binning, comparative biology and taxonomic classification.</title>
        <authorList>
            <person name="Goeker M."/>
        </authorList>
    </citation>
    <scope>NUCLEOTIDE SEQUENCE [LARGE SCALE GENOMIC DNA]</scope>
    <source>
        <strain evidence="1 2">DSM 25540</strain>
    </source>
</reference>
<dbReference type="Proteomes" id="UP000741863">
    <property type="component" value="Unassembled WGS sequence"/>
</dbReference>
<gene>
    <name evidence="1" type="ORF">JOD17_000209</name>
</gene>
<accession>A0ABS2P6U9</accession>
<evidence type="ECO:0000313" key="2">
    <source>
        <dbReference type="Proteomes" id="UP000741863"/>
    </source>
</evidence>